<sequence length="76" mass="8652">MHWIIQTNDYLPQPLLQRKQHSESGKYSTLPCGRLQDHQATLLQHLQLSKAQHDPFIGLRQVTKVNGGNPVIRSAI</sequence>
<evidence type="ECO:0000313" key="2">
    <source>
        <dbReference type="Proteomes" id="UP000199021"/>
    </source>
</evidence>
<dbReference type="AlphaFoldDB" id="A0A1H9D755"/>
<keyword evidence="2" id="KW-1185">Reference proteome</keyword>
<accession>A0A1H9D755</accession>
<protein>
    <submittedName>
        <fullName evidence="1">Uncharacterized protein</fullName>
    </submittedName>
</protein>
<gene>
    <name evidence="1" type="ORF">SAMN05444359_105154</name>
</gene>
<reference evidence="2" key="1">
    <citation type="submission" date="2016-10" db="EMBL/GenBank/DDBJ databases">
        <authorList>
            <person name="Varghese N."/>
            <person name="Submissions S."/>
        </authorList>
    </citation>
    <scope>NUCLEOTIDE SEQUENCE [LARGE SCALE GENOMIC DNA]</scope>
    <source>
        <strain evidence="2">DSM 24740</strain>
    </source>
</reference>
<organism evidence="1 2">
    <name type="scientific">Neolewinella agarilytica</name>
    <dbReference type="NCBI Taxonomy" id="478744"/>
    <lineage>
        <taxon>Bacteria</taxon>
        <taxon>Pseudomonadati</taxon>
        <taxon>Bacteroidota</taxon>
        <taxon>Saprospiria</taxon>
        <taxon>Saprospirales</taxon>
        <taxon>Lewinellaceae</taxon>
        <taxon>Neolewinella</taxon>
    </lineage>
</organism>
<evidence type="ECO:0000313" key="1">
    <source>
        <dbReference type="EMBL" id="SEQ08693.1"/>
    </source>
</evidence>
<name>A0A1H9D755_9BACT</name>
<dbReference type="InParanoid" id="A0A1H9D755"/>
<dbReference type="Proteomes" id="UP000199021">
    <property type="component" value="Unassembled WGS sequence"/>
</dbReference>
<dbReference type="EMBL" id="FOFB01000005">
    <property type="protein sequence ID" value="SEQ08693.1"/>
    <property type="molecule type" value="Genomic_DNA"/>
</dbReference>
<proteinExistence type="predicted"/>